<organism evidence="2 3">
    <name type="scientific">Favolaschia claudopus</name>
    <dbReference type="NCBI Taxonomy" id="2862362"/>
    <lineage>
        <taxon>Eukaryota</taxon>
        <taxon>Fungi</taxon>
        <taxon>Dikarya</taxon>
        <taxon>Basidiomycota</taxon>
        <taxon>Agaricomycotina</taxon>
        <taxon>Agaricomycetes</taxon>
        <taxon>Agaricomycetidae</taxon>
        <taxon>Agaricales</taxon>
        <taxon>Marasmiineae</taxon>
        <taxon>Mycenaceae</taxon>
        <taxon>Favolaschia</taxon>
    </lineage>
</organism>
<gene>
    <name evidence="2" type="ORF">R3P38DRAFT_1885840</name>
</gene>
<accession>A0AAW0DCK2</accession>
<keyword evidence="3" id="KW-1185">Reference proteome</keyword>
<comment type="caution">
    <text evidence="2">The sequence shown here is derived from an EMBL/GenBank/DDBJ whole genome shotgun (WGS) entry which is preliminary data.</text>
</comment>
<dbReference type="EMBL" id="JAWWNJ010000009">
    <property type="protein sequence ID" value="KAK7049114.1"/>
    <property type="molecule type" value="Genomic_DNA"/>
</dbReference>
<evidence type="ECO:0000313" key="2">
    <source>
        <dbReference type="EMBL" id="KAK7049114.1"/>
    </source>
</evidence>
<sequence>MHRIACSTCPCTNVDSETSTAAPRLTTSPRLHLSSPQTRIKDHVVPDASESGPLSLSSECTCVVDPYRIAPSSPCWEARDRGFEMLDSQDWNALRWPNVGSRVWSDCHSERRHEHRLRADCSRRDVNGRSRSGGGHPSRTLGQQSHCIQRNEYSMNSSPSTASTSPAPPPPGIETCSDTVPIADVERMMRMRPGPETGNYEGRKRLGWVRVVRLE</sequence>
<dbReference type="Proteomes" id="UP001362999">
    <property type="component" value="Unassembled WGS sequence"/>
</dbReference>
<proteinExistence type="predicted"/>
<evidence type="ECO:0000313" key="3">
    <source>
        <dbReference type="Proteomes" id="UP001362999"/>
    </source>
</evidence>
<protein>
    <submittedName>
        <fullName evidence="2">Uncharacterized protein</fullName>
    </submittedName>
</protein>
<evidence type="ECO:0000256" key="1">
    <source>
        <dbReference type="SAM" id="MobiDB-lite"/>
    </source>
</evidence>
<feature type="region of interest" description="Disordered" evidence="1">
    <location>
        <begin position="14"/>
        <end position="37"/>
    </location>
</feature>
<name>A0AAW0DCK2_9AGAR</name>
<feature type="compositionally biased region" description="Polar residues" evidence="1">
    <location>
        <begin position="140"/>
        <end position="156"/>
    </location>
</feature>
<dbReference type="AlphaFoldDB" id="A0AAW0DCK2"/>
<reference evidence="2 3" key="1">
    <citation type="journal article" date="2024" name="J Genomics">
        <title>Draft genome sequencing and assembly of Favolaschia claudopus CIRM-BRFM 2984 isolated from oak limbs.</title>
        <authorList>
            <person name="Navarro D."/>
            <person name="Drula E."/>
            <person name="Chaduli D."/>
            <person name="Cazenave R."/>
            <person name="Ahrendt S."/>
            <person name="Wang J."/>
            <person name="Lipzen A."/>
            <person name="Daum C."/>
            <person name="Barry K."/>
            <person name="Grigoriev I.V."/>
            <person name="Favel A."/>
            <person name="Rosso M.N."/>
            <person name="Martin F."/>
        </authorList>
    </citation>
    <scope>NUCLEOTIDE SEQUENCE [LARGE SCALE GENOMIC DNA]</scope>
    <source>
        <strain evidence="2 3">CIRM-BRFM 2984</strain>
    </source>
</reference>
<feature type="region of interest" description="Disordered" evidence="1">
    <location>
        <begin position="124"/>
        <end position="178"/>
    </location>
</feature>